<keyword evidence="2" id="KW-0813">Transport</keyword>
<evidence type="ECO:0000256" key="6">
    <source>
        <dbReference type="ARBA" id="ARBA00023136"/>
    </source>
</evidence>
<dbReference type="SUPFAM" id="SSF81324">
    <property type="entry name" value="Voltage-gated potassium channels"/>
    <property type="match status" value="1"/>
</dbReference>
<feature type="domain" description="Potassium channel" evidence="9">
    <location>
        <begin position="30"/>
        <end position="99"/>
    </location>
</feature>
<evidence type="ECO:0000256" key="8">
    <source>
        <dbReference type="SAM" id="Phobius"/>
    </source>
</evidence>
<evidence type="ECO:0000313" key="10">
    <source>
        <dbReference type="EMBL" id="OMF57061.1"/>
    </source>
</evidence>
<sequence length="126" mass="14227">MISFVLTLKRLLTGLFHAFKLKNFQVFFVLIVLLLVSGTIFYTTEENLSVIDALYFCITTLSTVGHPDFMPKTGLGKIFTMIYIVVGTGTFMGLLSYVAYGVVQSNQKDGDIDTERDRFKKKAKHK</sequence>
<evidence type="ECO:0000256" key="4">
    <source>
        <dbReference type="ARBA" id="ARBA00022989"/>
    </source>
</evidence>
<protein>
    <submittedName>
        <fullName evidence="10">Transporter</fullName>
    </submittedName>
</protein>
<evidence type="ECO:0000256" key="2">
    <source>
        <dbReference type="ARBA" id="ARBA00022448"/>
    </source>
</evidence>
<keyword evidence="3 8" id="KW-0812">Transmembrane</keyword>
<evidence type="ECO:0000256" key="3">
    <source>
        <dbReference type="ARBA" id="ARBA00022692"/>
    </source>
</evidence>
<comment type="subcellular location">
    <subcellularLocation>
        <location evidence="1">Membrane</location>
        <topology evidence="1">Multi-pass membrane protein</topology>
    </subcellularLocation>
</comment>
<evidence type="ECO:0000313" key="11">
    <source>
        <dbReference type="Proteomes" id="UP000187172"/>
    </source>
</evidence>
<dbReference type="EMBL" id="MRTP01000001">
    <property type="protein sequence ID" value="OMF57061.1"/>
    <property type="molecule type" value="Genomic_DNA"/>
</dbReference>
<dbReference type="AlphaFoldDB" id="A0A1R1EZ42"/>
<dbReference type="GO" id="GO:0030322">
    <property type="term" value="P:stabilization of membrane potential"/>
    <property type="evidence" value="ECO:0007669"/>
    <property type="project" value="TreeGrafter"/>
</dbReference>
<keyword evidence="6 8" id="KW-0472">Membrane</keyword>
<dbReference type="InterPro" id="IPR013099">
    <property type="entry name" value="K_chnl_dom"/>
</dbReference>
<gene>
    <name evidence="10" type="ORF">BK138_00030</name>
</gene>
<keyword evidence="5" id="KW-0406">Ion transport</keyword>
<dbReference type="STRING" id="297318.BK138_00030"/>
<keyword evidence="4 8" id="KW-1133">Transmembrane helix</keyword>
<name>A0A1R1EZ42_9BACL</name>
<comment type="caution">
    <text evidence="10">The sequence shown here is derived from an EMBL/GenBank/DDBJ whole genome shotgun (WGS) entry which is preliminary data.</text>
</comment>
<dbReference type="PANTHER" id="PTHR11003">
    <property type="entry name" value="POTASSIUM CHANNEL, SUBFAMILY K"/>
    <property type="match status" value="1"/>
</dbReference>
<feature type="transmembrane region" description="Helical" evidence="8">
    <location>
        <begin position="21"/>
        <end position="42"/>
    </location>
</feature>
<dbReference type="InterPro" id="IPR003280">
    <property type="entry name" value="2pore_dom_K_chnl"/>
</dbReference>
<evidence type="ECO:0000256" key="5">
    <source>
        <dbReference type="ARBA" id="ARBA00023065"/>
    </source>
</evidence>
<dbReference type="GO" id="GO:0015271">
    <property type="term" value="F:outward rectifier potassium channel activity"/>
    <property type="evidence" value="ECO:0007669"/>
    <property type="project" value="TreeGrafter"/>
</dbReference>
<accession>A0A1R1EZ42</accession>
<feature type="transmembrane region" description="Helical" evidence="8">
    <location>
        <begin position="78"/>
        <end position="100"/>
    </location>
</feature>
<evidence type="ECO:0000256" key="1">
    <source>
        <dbReference type="ARBA" id="ARBA00004141"/>
    </source>
</evidence>
<dbReference type="Pfam" id="PF07885">
    <property type="entry name" value="Ion_trans_2"/>
    <property type="match status" value="1"/>
</dbReference>
<dbReference type="GO" id="GO:0005886">
    <property type="term" value="C:plasma membrane"/>
    <property type="evidence" value="ECO:0007669"/>
    <property type="project" value="TreeGrafter"/>
</dbReference>
<dbReference type="GO" id="GO:0022841">
    <property type="term" value="F:potassium ion leak channel activity"/>
    <property type="evidence" value="ECO:0007669"/>
    <property type="project" value="TreeGrafter"/>
</dbReference>
<dbReference type="Proteomes" id="UP000187172">
    <property type="component" value="Unassembled WGS sequence"/>
</dbReference>
<reference evidence="10 11" key="1">
    <citation type="submission" date="2016-11" db="EMBL/GenBank/DDBJ databases">
        <title>Paenibacillus species isolates.</title>
        <authorList>
            <person name="Beno S.M."/>
        </authorList>
    </citation>
    <scope>NUCLEOTIDE SEQUENCE [LARGE SCALE GENOMIC DNA]</scope>
    <source>
        <strain evidence="10 11">FSL R5-0378</strain>
    </source>
</reference>
<dbReference type="RefSeq" id="WP_076164377.1">
    <property type="nucleotide sequence ID" value="NZ_MRTP01000001.1"/>
</dbReference>
<evidence type="ECO:0000256" key="7">
    <source>
        <dbReference type="ARBA" id="ARBA00023303"/>
    </source>
</evidence>
<keyword evidence="7" id="KW-0407">Ion channel</keyword>
<proteinExistence type="predicted"/>
<keyword evidence="11" id="KW-1185">Reference proteome</keyword>
<organism evidence="10 11">
    <name type="scientific">Paenibacillus rhizosphaerae</name>
    <dbReference type="NCBI Taxonomy" id="297318"/>
    <lineage>
        <taxon>Bacteria</taxon>
        <taxon>Bacillati</taxon>
        <taxon>Bacillota</taxon>
        <taxon>Bacilli</taxon>
        <taxon>Bacillales</taxon>
        <taxon>Paenibacillaceae</taxon>
        <taxon>Paenibacillus</taxon>
    </lineage>
</organism>
<dbReference type="Gene3D" id="1.10.287.70">
    <property type="match status" value="1"/>
</dbReference>
<evidence type="ECO:0000259" key="9">
    <source>
        <dbReference type="Pfam" id="PF07885"/>
    </source>
</evidence>
<dbReference type="PANTHER" id="PTHR11003:SF291">
    <property type="entry name" value="IP11374P"/>
    <property type="match status" value="1"/>
</dbReference>